<dbReference type="GO" id="GO:0006552">
    <property type="term" value="P:L-leucine catabolic process"/>
    <property type="evidence" value="ECO:0007669"/>
    <property type="project" value="TreeGrafter"/>
</dbReference>
<dbReference type="Pfam" id="PF01039">
    <property type="entry name" value="Carboxyl_trans"/>
    <property type="match status" value="1"/>
</dbReference>
<dbReference type="GO" id="GO:0004485">
    <property type="term" value="F:methylcrotonoyl-CoA carboxylase activity"/>
    <property type="evidence" value="ECO:0007669"/>
    <property type="project" value="TreeGrafter"/>
</dbReference>
<dbReference type="InterPro" id="IPR011762">
    <property type="entry name" value="COA_CT_N"/>
</dbReference>
<accession>A0A9W6EW94</accession>
<dbReference type="EMBL" id="BRVP01000030">
    <property type="protein sequence ID" value="GLB53991.1"/>
    <property type="molecule type" value="Genomic_DNA"/>
</dbReference>
<gene>
    <name evidence="3" type="ORF">NBRC110019_30320</name>
</gene>
<feature type="domain" description="CoA carboxyltransferase N-terminal" evidence="1">
    <location>
        <begin position="12"/>
        <end position="270"/>
    </location>
</feature>
<evidence type="ECO:0000259" key="1">
    <source>
        <dbReference type="PROSITE" id="PS50980"/>
    </source>
</evidence>
<dbReference type="AlphaFoldDB" id="A0A9W6EW94"/>
<protein>
    <submittedName>
        <fullName evidence="3">Methylcrotonoyl-CoA carboxylase</fullName>
    </submittedName>
</protein>
<dbReference type="InterPro" id="IPR034733">
    <property type="entry name" value="AcCoA_carboxyl_beta"/>
</dbReference>
<evidence type="ECO:0000259" key="2">
    <source>
        <dbReference type="PROSITE" id="PS50989"/>
    </source>
</evidence>
<dbReference type="Gene3D" id="3.90.226.10">
    <property type="entry name" value="2-enoyl-CoA Hydratase, Chain A, domain 1"/>
    <property type="match status" value="2"/>
</dbReference>
<dbReference type="PROSITE" id="PS50980">
    <property type="entry name" value="COA_CT_NTER"/>
    <property type="match status" value="1"/>
</dbReference>
<dbReference type="RefSeq" id="WP_281756332.1">
    <property type="nucleotide sequence ID" value="NZ_BRVP01000030.1"/>
</dbReference>
<dbReference type="PROSITE" id="PS50989">
    <property type="entry name" value="COA_CT_CTER"/>
    <property type="match status" value="1"/>
</dbReference>
<sequence length="542" mass="59434">MDINFNKNEDHNKLLVSSLRHKLKRVYLGGGEKRIEKQHTEGKLTARERIDYLLDSDADTIEIGALAGDGMYEDHGGCPSGGVVVKIGYIKGRQVLVVANDATVKAGAWFPITGKKNLRAQEIAMENKLPIIYLVDSAGVYLPMQDEIFPDKEHFGRIFRNNAQMSSMGITQIAAVMGSCVAGGAYLPIMSDEALIVDKTGSIFLAGSYLVKAAIGETIDNETLGGATTHCEISGVTDYKMKDDKEALDTIKKIVEKIGAPENAGFNRTKAMLPAKNQEDMYGILPKSRTDQYDSMEIIERLVDNSELEEYKKGYGQTIITCYARIDGWAVGIIANNRKLVKTKKGEMQFGGVIYSDAADKATRFIANCNQKKIPLVFLQDVTGFMVGSKSEHGGIIKDGAKMVNAVGNSVVPKFTIILGNSYGAGNYAMCGKAYDPRLIAAWPSAELAVMSGNSAAKVLMQIEKASLKKKGEVLDEQKEKELFDKIKSKYDNQVSPYYAAARLWTDAIIDPLDTRKWISMGIEASNQAPIEKRFNMGVLQV</sequence>
<organism evidence="3 4">
    <name type="scientific">Neptunitalea chrysea</name>
    <dbReference type="NCBI Taxonomy" id="1647581"/>
    <lineage>
        <taxon>Bacteria</taxon>
        <taxon>Pseudomonadati</taxon>
        <taxon>Bacteroidota</taxon>
        <taxon>Flavobacteriia</taxon>
        <taxon>Flavobacteriales</taxon>
        <taxon>Flavobacteriaceae</taxon>
        <taxon>Neptunitalea</taxon>
    </lineage>
</organism>
<dbReference type="InterPro" id="IPR011763">
    <property type="entry name" value="COA_CT_C"/>
</dbReference>
<dbReference type="PANTHER" id="PTHR22855">
    <property type="entry name" value="ACETYL, PROPIONYL, PYRUVATE, AND GLUTACONYL CARBOXYLASE-RELATED"/>
    <property type="match status" value="1"/>
</dbReference>
<dbReference type="SUPFAM" id="SSF52096">
    <property type="entry name" value="ClpP/crotonase"/>
    <property type="match status" value="2"/>
</dbReference>
<dbReference type="FunFam" id="3.90.226.10:FF:000004">
    <property type="entry name" value="Methylcrotonoyl-CoA carboxylase beta chain"/>
    <property type="match status" value="1"/>
</dbReference>
<dbReference type="InterPro" id="IPR029045">
    <property type="entry name" value="ClpP/crotonase-like_dom_sf"/>
</dbReference>
<proteinExistence type="predicted"/>
<comment type="caution">
    <text evidence="3">The sequence shown here is derived from an EMBL/GenBank/DDBJ whole genome shotgun (WGS) entry which is preliminary data.</text>
</comment>
<name>A0A9W6EW94_9FLAO</name>
<dbReference type="Proteomes" id="UP001143545">
    <property type="component" value="Unassembled WGS sequence"/>
</dbReference>
<reference evidence="3" key="1">
    <citation type="submission" date="2022-07" db="EMBL/GenBank/DDBJ databases">
        <title>Taxonomy of Novel Oxalotrophic and Methylotrophic Bacteria.</title>
        <authorList>
            <person name="Sahin N."/>
            <person name="Tani A."/>
        </authorList>
    </citation>
    <scope>NUCLEOTIDE SEQUENCE</scope>
    <source>
        <strain evidence="3">AM327</strain>
    </source>
</reference>
<dbReference type="PANTHER" id="PTHR22855:SF13">
    <property type="entry name" value="METHYLCROTONOYL-COA CARBOXYLASE BETA CHAIN, MITOCHONDRIAL"/>
    <property type="match status" value="1"/>
</dbReference>
<keyword evidence="4" id="KW-1185">Reference proteome</keyword>
<evidence type="ECO:0000313" key="4">
    <source>
        <dbReference type="Proteomes" id="UP001143545"/>
    </source>
</evidence>
<dbReference type="FunFam" id="3.90.226.10:FF:000030">
    <property type="entry name" value="Acetyl-CoA carboxylase carboxyltransferase subunit"/>
    <property type="match status" value="1"/>
</dbReference>
<evidence type="ECO:0000313" key="3">
    <source>
        <dbReference type="EMBL" id="GLB53991.1"/>
    </source>
</evidence>
<dbReference type="InterPro" id="IPR045190">
    <property type="entry name" value="MCCB/AccD1-like"/>
</dbReference>
<feature type="domain" description="CoA carboxyltransferase C-terminal" evidence="2">
    <location>
        <begin position="273"/>
        <end position="533"/>
    </location>
</feature>
<dbReference type="GO" id="GO:1905202">
    <property type="term" value="C:methylcrotonoyl-CoA carboxylase complex"/>
    <property type="evidence" value="ECO:0007669"/>
    <property type="project" value="TreeGrafter"/>
</dbReference>